<dbReference type="InterPro" id="IPR027417">
    <property type="entry name" value="P-loop_NTPase"/>
</dbReference>
<dbReference type="AlphaFoldDB" id="A0A212QC01"/>
<protein>
    <submittedName>
        <fullName evidence="4">Nucleoside ABC transporter ATP-binding protein</fullName>
    </submittedName>
</protein>
<accession>A0A212QC01</accession>
<dbReference type="GO" id="GO:0005524">
    <property type="term" value="F:ATP binding"/>
    <property type="evidence" value="ECO:0007669"/>
    <property type="project" value="UniProtKB-KW"/>
</dbReference>
<dbReference type="InterPro" id="IPR050107">
    <property type="entry name" value="ABC_carbohydrate_import_ATPase"/>
</dbReference>
<evidence type="ECO:0000256" key="2">
    <source>
        <dbReference type="ARBA" id="ARBA00022840"/>
    </source>
</evidence>
<dbReference type="InterPro" id="IPR003439">
    <property type="entry name" value="ABC_transporter-like_ATP-bd"/>
</dbReference>
<evidence type="ECO:0000259" key="3">
    <source>
        <dbReference type="PROSITE" id="PS50893"/>
    </source>
</evidence>
<dbReference type="PROSITE" id="PS00211">
    <property type="entry name" value="ABC_TRANSPORTER_1"/>
    <property type="match status" value="1"/>
</dbReference>
<dbReference type="SMART" id="SM00382">
    <property type="entry name" value="AAA"/>
    <property type="match status" value="1"/>
</dbReference>
<dbReference type="GO" id="GO:0016887">
    <property type="term" value="F:ATP hydrolysis activity"/>
    <property type="evidence" value="ECO:0007669"/>
    <property type="project" value="InterPro"/>
</dbReference>
<feature type="domain" description="ABC transporter" evidence="3">
    <location>
        <begin position="7"/>
        <end position="238"/>
    </location>
</feature>
<dbReference type="EMBL" id="FYEH01000001">
    <property type="protein sequence ID" value="SNB56931.1"/>
    <property type="molecule type" value="Genomic_DNA"/>
</dbReference>
<dbReference type="CDD" id="cd03216">
    <property type="entry name" value="ABC_Carb_Monos_I"/>
    <property type="match status" value="1"/>
</dbReference>
<dbReference type="InterPro" id="IPR017871">
    <property type="entry name" value="ABC_transporter-like_CS"/>
</dbReference>
<evidence type="ECO:0000313" key="5">
    <source>
        <dbReference type="Proteomes" id="UP000197065"/>
    </source>
</evidence>
<dbReference type="CDD" id="cd03215">
    <property type="entry name" value="ABC_Carb_Monos_II"/>
    <property type="match status" value="1"/>
</dbReference>
<proteinExistence type="predicted"/>
<evidence type="ECO:0000313" key="4">
    <source>
        <dbReference type="EMBL" id="SNB56931.1"/>
    </source>
</evidence>
<dbReference type="Proteomes" id="UP000197065">
    <property type="component" value="Unassembled WGS sequence"/>
</dbReference>
<feature type="domain" description="ABC transporter" evidence="3">
    <location>
        <begin position="257"/>
        <end position="501"/>
    </location>
</feature>
<dbReference type="PANTHER" id="PTHR43790">
    <property type="entry name" value="CARBOHYDRATE TRANSPORT ATP-BINDING PROTEIN MG119-RELATED"/>
    <property type="match status" value="1"/>
</dbReference>
<dbReference type="InterPro" id="IPR003593">
    <property type="entry name" value="AAA+_ATPase"/>
</dbReference>
<evidence type="ECO:0000256" key="1">
    <source>
        <dbReference type="ARBA" id="ARBA00022741"/>
    </source>
</evidence>
<name>A0A212QC01_9PROT</name>
<gene>
    <name evidence="4" type="ORF">SAMN07250955_101555</name>
</gene>
<dbReference type="Gene3D" id="3.40.50.300">
    <property type="entry name" value="P-loop containing nucleotide triphosphate hydrolases"/>
    <property type="match status" value="2"/>
</dbReference>
<organism evidence="4 5">
    <name type="scientific">Arboricoccus pini</name>
    <dbReference type="NCBI Taxonomy" id="1963835"/>
    <lineage>
        <taxon>Bacteria</taxon>
        <taxon>Pseudomonadati</taxon>
        <taxon>Pseudomonadota</taxon>
        <taxon>Alphaproteobacteria</taxon>
        <taxon>Geminicoccales</taxon>
        <taxon>Geminicoccaceae</taxon>
        <taxon>Arboricoccus</taxon>
    </lineage>
</organism>
<dbReference type="RefSeq" id="WP_088559829.1">
    <property type="nucleotide sequence ID" value="NZ_FYEH01000001.1"/>
</dbReference>
<dbReference type="PROSITE" id="PS50893">
    <property type="entry name" value="ABC_TRANSPORTER_2"/>
    <property type="match status" value="2"/>
</dbReference>
<dbReference type="OrthoDB" id="7283113at2"/>
<dbReference type="PANTHER" id="PTHR43790:SF4">
    <property type="entry name" value="GUANOSINE IMPORT ATP-BINDING PROTEIN NUPO"/>
    <property type="match status" value="1"/>
</dbReference>
<sequence length="516" mass="54316">MSAAARLEMAGISKSFGSFAANADIDLKIAPSEIQALLGENGAGKSTLVKIAYGVLAPDAGSILWNGREVRIDSPRAARALGIGMVFQHFSLFEPLTVLENVALGLDRPEPARALAERIRRVSKTYGLPLDPNQRVADLSTGERQRIEIVRALLAEPSLLIMDEPTSVLTPQEVQTLFDTLRRIAADGCSILYISHKLEEVRALCSSATVLRRGRVVERLDPRERSAREIAALMVGTELVESVRAAVPSQGPARLEVRGLDLPGQGTHGVALKAIDLAVHGGEIVGIAGIAGNGQAELLAALSGERRSPRPGMILLDGAPVGQLGPTSRRRLGQAYVPEERNGHGAVGPMSLVDNAILGAWQRAALAARGWLRHGRARLYAEAVIQAFDVRCGGPGAPAASLSGGNLQKFIMGREIGQDPAVLIVAQPTWGVDAAAAAAIHRALIELAENGAAILLLSQDLDEILTLADRVAVLNEGSLSPALPRDQADRERLGLLMGGAHGALSTDGRSEAPVAA</sequence>
<dbReference type="SUPFAM" id="SSF52540">
    <property type="entry name" value="P-loop containing nucleoside triphosphate hydrolases"/>
    <property type="match status" value="2"/>
</dbReference>
<keyword evidence="2 4" id="KW-0067">ATP-binding</keyword>
<keyword evidence="1" id="KW-0547">Nucleotide-binding</keyword>
<dbReference type="Pfam" id="PF00005">
    <property type="entry name" value="ABC_tran"/>
    <property type="match status" value="2"/>
</dbReference>
<reference evidence="4 5" key="1">
    <citation type="submission" date="2017-06" db="EMBL/GenBank/DDBJ databases">
        <authorList>
            <person name="Kim H.J."/>
            <person name="Triplett B.A."/>
        </authorList>
    </citation>
    <scope>NUCLEOTIDE SEQUENCE [LARGE SCALE GENOMIC DNA]</scope>
    <source>
        <strain evidence="4 5">B29T1</strain>
    </source>
</reference>
<keyword evidence="5" id="KW-1185">Reference proteome</keyword>